<protein>
    <submittedName>
        <fullName evidence="1">Uncharacterized protein</fullName>
    </submittedName>
</protein>
<reference evidence="1" key="2">
    <citation type="journal article" date="2021" name="PeerJ">
        <title>Extensive microbial diversity within the chicken gut microbiome revealed by metagenomics and culture.</title>
        <authorList>
            <person name="Gilroy R."/>
            <person name="Ravi A."/>
            <person name="Getino M."/>
            <person name="Pursley I."/>
            <person name="Horton D.L."/>
            <person name="Alikhan N.F."/>
            <person name="Baker D."/>
            <person name="Gharbi K."/>
            <person name="Hall N."/>
            <person name="Watson M."/>
            <person name="Adriaenssens E.M."/>
            <person name="Foster-Nyarko E."/>
            <person name="Jarju S."/>
            <person name="Secka A."/>
            <person name="Antonio M."/>
            <person name="Oren A."/>
            <person name="Chaudhuri R.R."/>
            <person name="La Ragione R."/>
            <person name="Hildebrand F."/>
            <person name="Pallen M.J."/>
        </authorList>
    </citation>
    <scope>NUCLEOTIDE SEQUENCE</scope>
    <source>
        <strain evidence="1">ChiSxjej2B14-8506</strain>
    </source>
</reference>
<dbReference type="AlphaFoldDB" id="A0A9D1LT95"/>
<organism evidence="1 2">
    <name type="scientific">Candidatus Fimadaptatus faecigallinarum</name>
    <dbReference type="NCBI Taxonomy" id="2840814"/>
    <lineage>
        <taxon>Bacteria</taxon>
        <taxon>Bacillati</taxon>
        <taxon>Bacillota</taxon>
        <taxon>Clostridia</taxon>
        <taxon>Eubacteriales</taxon>
        <taxon>Candidatus Fimadaptatus</taxon>
    </lineage>
</organism>
<gene>
    <name evidence="1" type="ORF">IAC59_10120</name>
</gene>
<proteinExistence type="predicted"/>
<reference evidence="1" key="1">
    <citation type="submission" date="2020-10" db="EMBL/GenBank/DDBJ databases">
        <authorList>
            <person name="Gilroy R."/>
        </authorList>
    </citation>
    <scope>NUCLEOTIDE SEQUENCE</scope>
    <source>
        <strain evidence="1">ChiSxjej2B14-8506</strain>
    </source>
</reference>
<dbReference type="Proteomes" id="UP000824123">
    <property type="component" value="Unassembled WGS sequence"/>
</dbReference>
<comment type="caution">
    <text evidence="1">The sequence shown here is derived from an EMBL/GenBank/DDBJ whole genome shotgun (WGS) entry which is preliminary data.</text>
</comment>
<dbReference type="EMBL" id="DVNK01000060">
    <property type="protein sequence ID" value="HIU47592.1"/>
    <property type="molecule type" value="Genomic_DNA"/>
</dbReference>
<sequence>MNTLESILKELISARVEQLAHEAEQHPDCIKSKEQMLPLRSKADQLMGEDDAEELVSMARGCDIPIYEHCYLAGLVDGMHLKETLVQMKRP</sequence>
<accession>A0A9D1LT95</accession>
<evidence type="ECO:0000313" key="1">
    <source>
        <dbReference type="EMBL" id="HIU47592.1"/>
    </source>
</evidence>
<name>A0A9D1LT95_9FIRM</name>
<evidence type="ECO:0000313" key="2">
    <source>
        <dbReference type="Proteomes" id="UP000824123"/>
    </source>
</evidence>